<dbReference type="Gene3D" id="3.40.430.10">
    <property type="entry name" value="Dihydrofolate Reductase, subunit A"/>
    <property type="match status" value="1"/>
</dbReference>
<evidence type="ECO:0000259" key="1">
    <source>
        <dbReference type="Pfam" id="PF01872"/>
    </source>
</evidence>
<dbReference type="AlphaFoldDB" id="A0A5C7J5C2"/>
<dbReference type="InterPro" id="IPR050765">
    <property type="entry name" value="Riboflavin_Biosynth_HTPR"/>
</dbReference>
<dbReference type="InterPro" id="IPR002734">
    <property type="entry name" value="RibDG_C"/>
</dbReference>
<evidence type="ECO:0000313" key="3">
    <source>
        <dbReference type="Proteomes" id="UP000321026"/>
    </source>
</evidence>
<sequence>MRKMIVWNVVTLDGRFEGETPWDLSFHRLVWGPELETLSLEQLREADMLVFGKNTYEGMAKYWPDAEAEGEVTALMNGITKVVCSESLERADWNNTTIIRDTVPELTRLKEQGDKPMYIFGSGKLIQSLMHAGSIDEIRLCIAPIVLGKGRRLFADEGATHALNLLESRPLQNGGVILRYEVNNQ</sequence>
<accession>A0A5C7J5C2</accession>
<dbReference type="EMBL" id="SSDS01000075">
    <property type="protein sequence ID" value="TXG76354.1"/>
    <property type="molecule type" value="Genomic_DNA"/>
</dbReference>
<comment type="caution">
    <text evidence="2">The sequence shown here is derived from an EMBL/GenBank/DDBJ whole genome shotgun (WGS) entry which is preliminary data.</text>
</comment>
<dbReference type="SUPFAM" id="SSF53597">
    <property type="entry name" value="Dihydrofolate reductase-like"/>
    <property type="match status" value="1"/>
</dbReference>
<dbReference type="PANTHER" id="PTHR38011">
    <property type="entry name" value="DIHYDROFOLATE REDUCTASE FAMILY PROTEIN (AFU_ORTHOLOGUE AFUA_8G06820)"/>
    <property type="match status" value="1"/>
</dbReference>
<dbReference type="PANTHER" id="PTHR38011:SF11">
    <property type="entry name" value="2,5-DIAMINO-6-RIBOSYLAMINO-4(3H)-PYRIMIDINONE 5'-PHOSPHATE REDUCTASE"/>
    <property type="match status" value="1"/>
</dbReference>
<dbReference type="InterPro" id="IPR024072">
    <property type="entry name" value="DHFR-like_dom_sf"/>
</dbReference>
<proteinExistence type="predicted"/>
<organism evidence="2 3">
    <name type="scientific">Candidatus Dojkabacteria bacterium</name>
    <dbReference type="NCBI Taxonomy" id="2099670"/>
    <lineage>
        <taxon>Bacteria</taxon>
        <taxon>Candidatus Dojkabacteria</taxon>
    </lineage>
</organism>
<dbReference type="GO" id="GO:0009231">
    <property type="term" value="P:riboflavin biosynthetic process"/>
    <property type="evidence" value="ECO:0007669"/>
    <property type="project" value="InterPro"/>
</dbReference>
<dbReference type="Pfam" id="PF01872">
    <property type="entry name" value="RibD_C"/>
    <property type="match status" value="1"/>
</dbReference>
<dbReference type="GO" id="GO:0008703">
    <property type="term" value="F:5-amino-6-(5-phosphoribosylamino)uracil reductase activity"/>
    <property type="evidence" value="ECO:0007669"/>
    <property type="project" value="InterPro"/>
</dbReference>
<reference evidence="2 3" key="1">
    <citation type="submission" date="2018-09" db="EMBL/GenBank/DDBJ databases">
        <title>Metagenome Assembled Genomes from an Advanced Water Purification Facility.</title>
        <authorList>
            <person name="Stamps B.W."/>
            <person name="Spear J.R."/>
        </authorList>
    </citation>
    <scope>NUCLEOTIDE SEQUENCE [LARGE SCALE GENOMIC DNA]</scope>
    <source>
        <strain evidence="2">Bin_63_2</strain>
    </source>
</reference>
<gene>
    <name evidence="2" type="ORF">E6Q11_04745</name>
</gene>
<feature type="domain" description="Bacterial bifunctional deaminase-reductase C-terminal" evidence="1">
    <location>
        <begin position="3"/>
        <end position="174"/>
    </location>
</feature>
<dbReference type="Proteomes" id="UP000321026">
    <property type="component" value="Unassembled WGS sequence"/>
</dbReference>
<name>A0A5C7J5C2_9BACT</name>
<evidence type="ECO:0000313" key="2">
    <source>
        <dbReference type="EMBL" id="TXG76354.1"/>
    </source>
</evidence>
<protein>
    <submittedName>
        <fullName evidence="2">Dihydrofolate reductase</fullName>
    </submittedName>
</protein>